<comment type="similarity">
    <text evidence="2">Belongs to the threonine aldolase family.</text>
</comment>
<dbReference type="Proteomes" id="UP000017081">
    <property type="component" value="Unassembled WGS sequence"/>
</dbReference>
<proteinExistence type="inferred from homology"/>
<dbReference type="InterPro" id="IPR001597">
    <property type="entry name" value="ArAA_b-elim_lyase/Thr_aldolase"/>
</dbReference>
<evidence type="ECO:0000313" key="6">
    <source>
        <dbReference type="Proteomes" id="UP000017081"/>
    </source>
</evidence>
<evidence type="ECO:0000256" key="2">
    <source>
        <dbReference type="ARBA" id="ARBA00006966"/>
    </source>
</evidence>
<name>U7V7C3_9FUSO</name>
<dbReference type="HOGENOM" id="CLU_049619_0_0_0"/>
<dbReference type="Pfam" id="PF01212">
    <property type="entry name" value="Beta_elim_lyase"/>
    <property type="match status" value="1"/>
</dbReference>
<comment type="cofactor">
    <cofactor evidence="1">
        <name>pyridoxal 5'-phosphate</name>
        <dbReference type="ChEBI" id="CHEBI:597326"/>
    </cofactor>
</comment>
<dbReference type="InterPro" id="IPR015422">
    <property type="entry name" value="PyrdxlP-dep_Trfase_small"/>
</dbReference>
<dbReference type="PANTHER" id="PTHR48097:SF5">
    <property type="entry name" value="LOW SPECIFICITY L-THREONINE ALDOLASE"/>
    <property type="match status" value="1"/>
</dbReference>
<keyword evidence="3" id="KW-0663">Pyridoxal phosphate</keyword>
<evidence type="ECO:0000256" key="1">
    <source>
        <dbReference type="ARBA" id="ARBA00001933"/>
    </source>
</evidence>
<evidence type="ECO:0000256" key="3">
    <source>
        <dbReference type="ARBA" id="ARBA00022898"/>
    </source>
</evidence>
<dbReference type="InterPro" id="IPR015421">
    <property type="entry name" value="PyrdxlP-dep_Trfase_major"/>
</dbReference>
<keyword evidence="6" id="KW-1185">Reference proteome</keyword>
<dbReference type="STRING" id="1319815.HMPREF0202_02293"/>
<dbReference type="GO" id="GO:0006520">
    <property type="term" value="P:amino acid metabolic process"/>
    <property type="evidence" value="ECO:0007669"/>
    <property type="project" value="InterPro"/>
</dbReference>
<dbReference type="Gene3D" id="3.90.1150.10">
    <property type="entry name" value="Aspartate Aminotransferase, domain 1"/>
    <property type="match status" value="1"/>
</dbReference>
<gene>
    <name evidence="5" type="ORF">HMPREF0202_02293</name>
</gene>
<accession>U7V7C3</accession>
<dbReference type="PANTHER" id="PTHR48097">
    <property type="entry name" value="L-THREONINE ALDOLASE-RELATED"/>
    <property type="match status" value="1"/>
</dbReference>
<evidence type="ECO:0000313" key="5">
    <source>
        <dbReference type="EMBL" id="ERT67607.1"/>
    </source>
</evidence>
<dbReference type="CDD" id="cd06502">
    <property type="entry name" value="TA_like"/>
    <property type="match status" value="1"/>
</dbReference>
<dbReference type="GO" id="GO:0016829">
    <property type="term" value="F:lyase activity"/>
    <property type="evidence" value="ECO:0007669"/>
    <property type="project" value="InterPro"/>
</dbReference>
<reference evidence="5 6" key="1">
    <citation type="submission" date="2013-08" db="EMBL/GenBank/DDBJ databases">
        <authorList>
            <person name="Weinstock G."/>
            <person name="Sodergren E."/>
            <person name="Wylie T."/>
            <person name="Fulton L."/>
            <person name="Fulton R."/>
            <person name="Fronick C."/>
            <person name="O'Laughlin M."/>
            <person name="Godfrey J."/>
            <person name="Miner T."/>
            <person name="Herter B."/>
            <person name="Appelbaum E."/>
            <person name="Cordes M."/>
            <person name="Lek S."/>
            <person name="Wollam A."/>
            <person name="Pepin K.H."/>
            <person name="Palsikar V.B."/>
            <person name="Mitreva M."/>
            <person name="Wilson R.K."/>
        </authorList>
    </citation>
    <scope>NUCLEOTIDE SEQUENCE [LARGE SCALE GENOMIC DNA]</scope>
    <source>
        <strain evidence="5 6">ATCC BAA-474</strain>
    </source>
</reference>
<dbReference type="SUPFAM" id="SSF53383">
    <property type="entry name" value="PLP-dependent transferases"/>
    <property type="match status" value="1"/>
</dbReference>
<dbReference type="Gene3D" id="3.40.640.10">
    <property type="entry name" value="Type I PLP-dependent aspartate aminotransferase-like (Major domain)"/>
    <property type="match status" value="1"/>
</dbReference>
<dbReference type="InterPro" id="IPR015424">
    <property type="entry name" value="PyrdxlP-dep_Trfase"/>
</dbReference>
<dbReference type="RefSeq" id="WP_023051825.1">
    <property type="nucleotide sequence ID" value="NZ_CP173065.2"/>
</dbReference>
<dbReference type="PATRIC" id="fig|1319815.3.peg.2200"/>
<dbReference type="AlphaFoldDB" id="U7V7C3"/>
<evidence type="ECO:0000259" key="4">
    <source>
        <dbReference type="Pfam" id="PF01212"/>
    </source>
</evidence>
<comment type="caution">
    <text evidence="5">The sequence shown here is derived from an EMBL/GenBank/DDBJ whole genome shotgun (WGS) entry which is preliminary data.</text>
</comment>
<dbReference type="eggNOG" id="COG2008">
    <property type="taxonomic scope" value="Bacteria"/>
</dbReference>
<protein>
    <submittedName>
        <fullName evidence="5">Putative phenylserine aldolase</fullName>
    </submittedName>
</protein>
<dbReference type="EMBL" id="AXZF01000111">
    <property type="protein sequence ID" value="ERT67607.1"/>
    <property type="molecule type" value="Genomic_DNA"/>
</dbReference>
<feature type="domain" description="Aromatic amino acid beta-eliminating lyase/threonine aldolase" evidence="4">
    <location>
        <begin position="5"/>
        <end position="289"/>
    </location>
</feature>
<sequence>MKKSFASDNYSGVHQKILEKIIEVNNGHVSAYGADEITQEAIECFKDIFGDVEVFFVFNGTGANVLALEGMKARASAVITPENAHIVQDETGAPSKITGMQLLTVPSTDGKLDLEAAKKWLTFKNNFHKPKAEIISISQTTEYGTVYTLDEIKAISNFAKENNMLLHMDGARISNAAVALGCSFKEMTGDLGVDVLSFGGTKNGLMFGEALIFFNKELAKEFSWIRKQNLQLYSKMRFMSAQFVPYIKNNIWFECAKNANDIAQYLKLELEKIEIPVTKEVLANAVFAILPKEIISELQKSFYFYIWNENIHEVRLVTSFDSTKEDVDNFIKKIKELLGK</sequence>
<organism evidence="5 6">
    <name type="scientific">Cetobacterium somerae ATCC BAA-474</name>
    <dbReference type="NCBI Taxonomy" id="1319815"/>
    <lineage>
        <taxon>Bacteria</taxon>
        <taxon>Fusobacteriati</taxon>
        <taxon>Fusobacteriota</taxon>
        <taxon>Fusobacteriia</taxon>
        <taxon>Fusobacteriales</taxon>
        <taxon>Fusobacteriaceae</taxon>
        <taxon>Cetobacterium</taxon>
    </lineage>
</organism>